<protein>
    <submittedName>
        <fullName evidence="2">Membrane protein</fullName>
    </submittedName>
</protein>
<proteinExistence type="predicted"/>
<dbReference type="EMBL" id="JACJID010000006">
    <property type="protein sequence ID" value="MBA8930064.1"/>
    <property type="molecule type" value="Genomic_DNA"/>
</dbReference>
<feature type="transmembrane region" description="Helical" evidence="1">
    <location>
        <begin position="20"/>
        <end position="37"/>
    </location>
</feature>
<keyword evidence="1" id="KW-1133">Transmembrane helix</keyword>
<name>A0ABR6BT12_9PSEU</name>
<keyword evidence="3" id="KW-1185">Reference proteome</keyword>
<keyword evidence="1" id="KW-0812">Transmembrane</keyword>
<organism evidence="2 3">
    <name type="scientific">Kutzneria viridogrisea</name>
    <dbReference type="NCBI Taxonomy" id="47990"/>
    <lineage>
        <taxon>Bacteria</taxon>
        <taxon>Bacillati</taxon>
        <taxon>Actinomycetota</taxon>
        <taxon>Actinomycetes</taxon>
        <taxon>Pseudonocardiales</taxon>
        <taxon>Pseudonocardiaceae</taxon>
        <taxon>Kutzneria</taxon>
    </lineage>
</organism>
<comment type="caution">
    <text evidence="2">The sequence shown here is derived from an EMBL/GenBank/DDBJ whole genome shotgun (WGS) entry which is preliminary data.</text>
</comment>
<evidence type="ECO:0000313" key="2">
    <source>
        <dbReference type="EMBL" id="MBA8930064.1"/>
    </source>
</evidence>
<evidence type="ECO:0000256" key="1">
    <source>
        <dbReference type="SAM" id="Phobius"/>
    </source>
</evidence>
<sequence>MSELASESLSTGAALSSSRPAVALAALLGGMGVLHFVAPKPFDSIVPKALPGKPRTWTYLSGVAELGCAIAVAAPKTRRLGALASAGLFLAVFPANIKMAADYRHKPLPQRLAVYARLPLQLPLVSWALRVRRSAM</sequence>
<dbReference type="RefSeq" id="WP_182839687.1">
    <property type="nucleotide sequence ID" value="NZ_BAAABQ010000014.1"/>
</dbReference>
<evidence type="ECO:0000313" key="3">
    <source>
        <dbReference type="Proteomes" id="UP000517916"/>
    </source>
</evidence>
<reference evidence="2 3" key="1">
    <citation type="submission" date="2020-08" db="EMBL/GenBank/DDBJ databases">
        <title>Genomic Encyclopedia of Archaeal and Bacterial Type Strains, Phase II (KMG-II): from individual species to whole genera.</title>
        <authorList>
            <person name="Goeker M."/>
        </authorList>
    </citation>
    <scope>NUCLEOTIDE SEQUENCE [LARGE SCALE GENOMIC DNA]</scope>
    <source>
        <strain evidence="2 3">DSM 43850</strain>
    </source>
</reference>
<dbReference type="PANTHER" id="PTHR36974">
    <property type="entry name" value="MEMBRANE PROTEIN-RELATED"/>
    <property type="match status" value="1"/>
</dbReference>
<dbReference type="Proteomes" id="UP000517916">
    <property type="component" value="Unassembled WGS sequence"/>
</dbReference>
<keyword evidence="1" id="KW-0472">Membrane</keyword>
<feature type="transmembrane region" description="Helical" evidence="1">
    <location>
        <begin position="80"/>
        <end position="101"/>
    </location>
</feature>
<dbReference type="PANTHER" id="PTHR36974:SF1">
    <property type="entry name" value="DOXX FAMILY MEMBRANE PROTEIN"/>
    <property type="match status" value="1"/>
</dbReference>
<gene>
    <name evidence="2" type="ORF">BC739_007297</name>
</gene>
<accession>A0ABR6BT12</accession>